<feature type="domain" description="HTH gntR-type" evidence="4">
    <location>
        <begin position="8"/>
        <end position="76"/>
    </location>
</feature>
<dbReference type="Proteomes" id="UP001442841">
    <property type="component" value="Chromosome"/>
</dbReference>
<dbReference type="RefSeq" id="WP_425309047.1">
    <property type="nucleotide sequence ID" value="NZ_CP154795.1"/>
</dbReference>
<keyword evidence="6" id="KW-1185">Reference proteome</keyword>
<dbReference type="Pfam" id="PF00392">
    <property type="entry name" value="GntR"/>
    <property type="match status" value="1"/>
</dbReference>
<dbReference type="SMART" id="SM00345">
    <property type="entry name" value="HTH_GNTR"/>
    <property type="match status" value="1"/>
</dbReference>
<reference evidence="5 6" key="1">
    <citation type="submission" date="2024-04" db="EMBL/GenBank/DDBJ databases">
        <title>Isolation of an actinomycete strain from pig manure.</title>
        <authorList>
            <person name="Gong T."/>
            <person name="Yu Z."/>
            <person name="An M."/>
            <person name="Wei C."/>
            <person name="Yang W."/>
            <person name="Liu L."/>
        </authorList>
    </citation>
    <scope>NUCLEOTIDE SEQUENCE [LARGE SCALE GENOMIC DNA]</scope>
    <source>
        <strain evidence="5 6">ZF39</strain>
    </source>
</reference>
<evidence type="ECO:0000259" key="4">
    <source>
        <dbReference type="PROSITE" id="PS50949"/>
    </source>
</evidence>
<dbReference type="Gene3D" id="1.10.10.10">
    <property type="entry name" value="Winged helix-like DNA-binding domain superfamily/Winged helix DNA-binding domain"/>
    <property type="match status" value="1"/>
</dbReference>
<gene>
    <name evidence="5" type="ORF">AADG42_09840</name>
</gene>
<sequence length="118" mass="12656">MLTIEGPIASSAELLTHVVSRIESGEWMAGDRLPSVRRLAEQLGLAPNTVAKAYRELEAAGWVHTAGRRGTLVASREAGDVEGQALALARAYAREMRGLGLTPEAMVSYLNRALVQAE</sequence>
<dbReference type="InterPro" id="IPR036388">
    <property type="entry name" value="WH-like_DNA-bd_sf"/>
</dbReference>
<proteinExistence type="predicted"/>
<keyword evidence="3" id="KW-0804">Transcription</keyword>
<protein>
    <submittedName>
        <fullName evidence="5">GntR family transcriptional regulator</fullName>
    </submittedName>
</protein>
<evidence type="ECO:0000256" key="3">
    <source>
        <dbReference type="ARBA" id="ARBA00023163"/>
    </source>
</evidence>
<dbReference type="EMBL" id="CP154795">
    <property type="protein sequence ID" value="XAN07583.1"/>
    <property type="molecule type" value="Genomic_DNA"/>
</dbReference>
<evidence type="ECO:0000256" key="1">
    <source>
        <dbReference type="ARBA" id="ARBA00023015"/>
    </source>
</evidence>
<dbReference type="InterPro" id="IPR000524">
    <property type="entry name" value="Tscrpt_reg_HTH_GntR"/>
</dbReference>
<keyword evidence="2" id="KW-0238">DNA-binding</keyword>
<evidence type="ECO:0000313" key="5">
    <source>
        <dbReference type="EMBL" id="XAN07583.1"/>
    </source>
</evidence>
<dbReference type="PROSITE" id="PS50949">
    <property type="entry name" value="HTH_GNTR"/>
    <property type="match status" value="1"/>
</dbReference>
<accession>A0ABZ3FNH3</accession>
<dbReference type="SUPFAM" id="SSF46785">
    <property type="entry name" value="Winged helix' DNA-binding domain"/>
    <property type="match status" value="1"/>
</dbReference>
<organism evidence="5 6">
    <name type="scientific">Ammonicoccus fulvus</name>
    <dbReference type="NCBI Taxonomy" id="3138240"/>
    <lineage>
        <taxon>Bacteria</taxon>
        <taxon>Bacillati</taxon>
        <taxon>Actinomycetota</taxon>
        <taxon>Actinomycetes</taxon>
        <taxon>Propionibacteriales</taxon>
        <taxon>Propionibacteriaceae</taxon>
        <taxon>Ammonicoccus</taxon>
    </lineage>
</organism>
<dbReference type="PANTHER" id="PTHR38445">
    <property type="entry name" value="HTH-TYPE TRANSCRIPTIONAL REPRESSOR YTRA"/>
    <property type="match status" value="1"/>
</dbReference>
<dbReference type="PANTHER" id="PTHR38445:SF9">
    <property type="entry name" value="HTH-TYPE TRANSCRIPTIONAL REPRESSOR YTRA"/>
    <property type="match status" value="1"/>
</dbReference>
<evidence type="ECO:0000313" key="6">
    <source>
        <dbReference type="Proteomes" id="UP001442841"/>
    </source>
</evidence>
<dbReference type="InterPro" id="IPR036390">
    <property type="entry name" value="WH_DNA-bd_sf"/>
</dbReference>
<keyword evidence="1" id="KW-0805">Transcription regulation</keyword>
<name>A0ABZ3FNH3_9ACTN</name>
<dbReference type="CDD" id="cd07377">
    <property type="entry name" value="WHTH_GntR"/>
    <property type="match status" value="1"/>
</dbReference>
<evidence type="ECO:0000256" key="2">
    <source>
        <dbReference type="ARBA" id="ARBA00023125"/>
    </source>
</evidence>